<feature type="transmembrane region" description="Helical" evidence="5">
    <location>
        <begin position="253"/>
        <end position="277"/>
    </location>
</feature>
<dbReference type="PANTHER" id="PTHR47704">
    <property type="entry name" value="POTASSIUM TRANSPORTER KIMA"/>
    <property type="match status" value="1"/>
</dbReference>
<feature type="transmembrane region" description="Helical" evidence="5">
    <location>
        <begin position="140"/>
        <end position="158"/>
    </location>
</feature>
<accession>A0A9Q8ZW72</accession>
<keyword evidence="7" id="KW-1185">Reference proteome</keyword>
<sequence>MWRYLKRLIIGRPLKSTDESGQSLTIFKGLALLSSDALSSVAYGTEQITAVLITLSTAALMYQMWVALLVLILLAAITLSYRQIIYAYPSGGGAYVVARSNWGEGAGLVAGGSLLVDYMLTVAVSTTSGTEAITSAIPSLYHYQVPIAILIVLFIMVLNLRGMRDSASFLVLPVYLFILMIILMIIVGGYNILTGKITYHAAAPITASVKGMTLLMFFKAFSAGSASLTGVEAISNAVPNFKQPNRKNASNTLALMAIILAIFFGSITFLSYYMGIIPNAKDTVLSQIGTGVFGHGFFYYMLQLATALILAVAANTGFSAFPILAYNMAKDKYLPHAYLDKGDRLGYSNGIISLAIGAVVLIWIFNGKTNLLIPLYAVGVFVPFTLSQSGMIVHWLHHKEGFWPGKMFINLIGAGISVMLVLFLFALHFKEVWPYLIIMPLILYMFYRVHNHYQQVARQLRVHNKNESVQIREYDGSTVIVLVGNVTQVTRQAISYANSIADQVVAVHVSFASDPDKENKIENQFKSEYPDIRFVNIHTSYRSLNDPVLRFCDVMARKDDEINYSTTVLVPQFVPRKPWQQVLHNQTGVRLRAALNSRQNIIVSTYNYHLSN</sequence>
<keyword evidence="3 5" id="KW-1133">Transmembrane helix</keyword>
<dbReference type="RefSeq" id="WP_252766213.1">
    <property type="nucleotide sequence ID" value="NZ_CP097117.1"/>
</dbReference>
<evidence type="ECO:0000256" key="2">
    <source>
        <dbReference type="ARBA" id="ARBA00022692"/>
    </source>
</evidence>
<dbReference type="Proteomes" id="UP001055911">
    <property type="component" value="Chromosome"/>
</dbReference>
<reference evidence="6" key="1">
    <citation type="submission" date="2022-05" db="EMBL/GenBank/DDBJ databases">
        <authorList>
            <person name="Oliphant S.A."/>
            <person name="Watson-Haigh N.S."/>
            <person name="Sumby K.M."/>
            <person name="Gardner J.M."/>
            <person name="Jiranek V."/>
        </authorList>
    </citation>
    <scope>NUCLEOTIDE SEQUENCE</scope>
    <source>
        <strain evidence="6">KI4_B1</strain>
    </source>
</reference>
<dbReference type="Gene3D" id="1.20.1740.10">
    <property type="entry name" value="Amino acid/polyamine transporter I"/>
    <property type="match status" value="1"/>
</dbReference>
<dbReference type="Pfam" id="PF13520">
    <property type="entry name" value="AA_permease_2"/>
    <property type="match status" value="1"/>
</dbReference>
<feature type="transmembrane region" description="Helical" evidence="5">
    <location>
        <begin position="408"/>
        <end position="426"/>
    </location>
</feature>
<feature type="transmembrane region" description="Helical" evidence="5">
    <location>
        <begin position="371"/>
        <end position="396"/>
    </location>
</feature>
<evidence type="ECO:0000256" key="4">
    <source>
        <dbReference type="ARBA" id="ARBA00023136"/>
    </source>
</evidence>
<dbReference type="GO" id="GO:0016020">
    <property type="term" value="C:membrane"/>
    <property type="evidence" value="ECO:0007669"/>
    <property type="project" value="UniProtKB-SubCell"/>
</dbReference>
<protein>
    <submittedName>
        <fullName evidence="6">APC family permease</fullName>
    </submittedName>
</protein>
<feature type="transmembrane region" description="Helical" evidence="5">
    <location>
        <begin position="102"/>
        <end position="120"/>
    </location>
</feature>
<evidence type="ECO:0000313" key="7">
    <source>
        <dbReference type="Proteomes" id="UP001055911"/>
    </source>
</evidence>
<keyword evidence="4 5" id="KW-0472">Membrane</keyword>
<evidence type="ECO:0000256" key="5">
    <source>
        <dbReference type="SAM" id="Phobius"/>
    </source>
</evidence>
<evidence type="ECO:0000313" key="6">
    <source>
        <dbReference type="EMBL" id="USS88696.1"/>
    </source>
</evidence>
<name>A0A9Q8ZW72_9LACO</name>
<feature type="transmembrane region" description="Helical" evidence="5">
    <location>
        <begin position="170"/>
        <end position="193"/>
    </location>
</feature>
<feature type="transmembrane region" description="Helical" evidence="5">
    <location>
        <begin position="62"/>
        <end position="81"/>
    </location>
</feature>
<dbReference type="GO" id="GO:0022857">
    <property type="term" value="F:transmembrane transporter activity"/>
    <property type="evidence" value="ECO:0007669"/>
    <property type="project" value="InterPro"/>
</dbReference>
<feature type="transmembrane region" description="Helical" evidence="5">
    <location>
        <begin position="432"/>
        <end position="449"/>
    </location>
</feature>
<dbReference type="EMBL" id="CP097119">
    <property type="protein sequence ID" value="USS88696.1"/>
    <property type="molecule type" value="Genomic_DNA"/>
</dbReference>
<feature type="transmembrane region" description="Helical" evidence="5">
    <location>
        <begin position="345"/>
        <end position="365"/>
    </location>
</feature>
<dbReference type="InterPro" id="IPR053153">
    <property type="entry name" value="APC_K+_Transporter"/>
</dbReference>
<evidence type="ECO:0000256" key="3">
    <source>
        <dbReference type="ARBA" id="ARBA00022989"/>
    </source>
</evidence>
<organism evidence="6 7">
    <name type="scientific">Fructilactobacillus cliffordii</name>
    <dbReference type="NCBI Taxonomy" id="2940299"/>
    <lineage>
        <taxon>Bacteria</taxon>
        <taxon>Bacillati</taxon>
        <taxon>Bacillota</taxon>
        <taxon>Bacilli</taxon>
        <taxon>Lactobacillales</taxon>
        <taxon>Lactobacillaceae</taxon>
        <taxon>Fructilactobacillus</taxon>
    </lineage>
</organism>
<comment type="subcellular location">
    <subcellularLocation>
        <location evidence="1">Membrane</location>
        <topology evidence="1">Multi-pass membrane protein</topology>
    </subcellularLocation>
</comment>
<gene>
    <name evidence="6" type="ORF">M3M40_04125</name>
</gene>
<dbReference type="AlphaFoldDB" id="A0A9Q8ZW72"/>
<proteinExistence type="predicted"/>
<dbReference type="PANTHER" id="PTHR47704:SF1">
    <property type="entry name" value="POTASSIUM TRANSPORTER KIMA"/>
    <property type="match status" value="1"/>
</dbReference>
<keyword evidence="2 5" id="KW-0812">Transmembrane</keyword>
<dbReference type="InterPro" id="IPR002293">
    <property type="entry name" value="AA/rel_permease1"/>
</dbReference>
<evidence type="ECO:0000256" key="1">
    <source>
        <dbReference type="ARBA" id="ARBA00004141"/>
    </source>
</evidence>
<feature type="transmembrane region" description="Helical" evidence="5">
    <location>
        <begin position="297"/>
        <end position="324"/>
    </location>
</feature>